<evidence type="ECO:0000313" key="2">
    <source>
        <dbReference type="EMBL" id="KEQ83269.1"/>
    </source>
</evidence>
<protein>
    <submittedName>
        <fullName evidence="2">Uncharacterized protein</fullName>
    </submittedName>
</protein>
<dbReference type="AlphaFoldDB" id="A0A074XHU3"/>
<organism evidence="2 3">
    <name type="scientific">Aureobasidium pullulans EXF-150</name>
    <dbReference type="NCBI Taxonomy" id="1043002"/>
    <lineage>
        <taxon>Eukaryota</taxon>
        <taxon>Fungi</taxon>
        <taxon>Dikarya</taxon>
        <taxon>Ascomycota</taxon>
        <taxon>Pezizomycotina</taxon>
        <taxon>Dothideomycetes</taxon>
        <taxon>Dothideomycetidae</taxon>
        <taxon>Dothideales</taxon>
        <taxon>Saccotheciaceae</taxon>
        <taxon>Aureobasidium</taxon>
    </lineage>
</organism>
<feature type="region of interest" description="Disordered" evidence="1">
    <location>
        <begin position="174"/>
        <end position="203"/>
    </location>
</feature>
<dbReference type="RefSeq" id="XP_029759456.1">
    <property type="nucleotide sequence ID" value="XM_029910112.1"/>
</dbReference>
<feature type="region of interest" description="Disordered" evidence="1">
    <location>
        <begin position="260"/>
        <end position="305"/>
    </location>
</feature>
<evidence type="ECO:0000256" key="1">
    <source>
        <dbReference type="SAM" id="MobiDB-lite"/>
    </source>
</evidence>
<dbReference type="Proteomes" id="UP000030706">
    <property type="component" value="Unassembled WGS sequence"/>
</dbReference>
<accession>A0A074XHU3</accession>
<name>A0A074XHU3_AURPU</name>
<dbReference type="EMBL" id="KL584985">
    <property type="protein sequence ID" value="KEQ83269.1"/>
    <property type="molecule type" value="Genomic_DNA"/>
</dbReference>
<evidence type="ECO:0000313" key="3">
    <source>
        <dbReference type="Proteomes" id="UP000030706"/>
    </source>
</evidence>
<reference evidence="2 3" key="1">
    <citation type="journal article" date="2014" name="BMC Genomics">
        <title>Genome sequencing of four Aureobasidium pullulans varieties: biotechnological potential, stress tolerance, and description of new species.</title>
        <authorList>
            <person name="Gostin Ar C."/>
            <person name="Ohm R.A."/>
            <person name="Kogej T."/>
            <person name="Sonjak S."/>
            <person name="Turk M."/>
            <person name="Zajc J."/>
            <person name="Zalar P."/>
            <person name="Grube M."/>
            <person name="Sun H."/>
            <person name="Han J."/>
            <person name="Sharma A."/>
            <person name="Chiniquy J."/>
            <person name="Ngan C.Y."/>
            <person name="Lipzen A."/>
            <person name="Barry K."/>
            <person name="Grigoriev I.V."/>
            <person name="Gunde-Cimerman N."/>
        </authorList>
    </citation>
    <scope>NUCLEOTIDE SEQUENCE [LARGE SCALE GENOMIC DNA]</scope>
    <source>
        <strain evidence="2 3">EXF-150</strain>
    </source>
</reference>
<proteinExistence type="predicted"/>
<dbReference type="GeneID" id="40752418"/>
<dbReference type="HOGENOM" id="CLU_860466_0_0_1"/>
<sequence length="323" mass="36423">MWLVAYSVRHHSWAKSQLTQTTSPSHNLQDNSTAKMSRQMVTRITQDILEESTLRPFHTGKPPKFPDIEEYSIFLSTTSTSTTNIEVAFPDRKMDKKSEAWISGDRVAAFDSFDSDTTMDNDTTENTSDSMVQDVDITAMAADSDSITTMANSITDNDTTDDLSDSTDDFSTTTHSISITCCPSPSSSDSTSSDSTTGSTTSTPHCILKPTHFSSTSPLIRRNLNIFPRPEWAGVKLARQKSDQEQRVFAKKQCVRFCGDQEEEEEDEEEGHLEEDKFKEEGKGEERFWGLEPQRRNQDRREGGTFMESFWRIGDENIRGIEA</sequence>
<gene>
    <name evidence="2" type="ORF">M438DRAFT_44994</name>
</gene>
<feature type="compositionally biased region" description="Basic and acidic residues" evidence="1">
    <location>
        <begin position="274"/>
        <end position="303"/>
    </location>
</feature>
<feature type="compositionally biased region" description="Acidic residues" evidence="1">
    <location>
        <begin position="260"/>
        <end position="273"/>
    </location>
</feature>
<keyword evidence="3" id="KW-1185">Reference proteome</keyword>